<evidence type="ECO:0000313" key="1">
    <source>
        <dbReference type="EMBL" id="KZO97323.1"/>
    </source>
</evidence>
<dbReference type="AlphaFoldDB" id="A0A167N406"/>
<dbReference type="OrthoDB" id="3543113at2759"/>
<sequence length="523" mass="58421">MHLVLHIPELVSEILCHLSNVDRLHFGLTCGRIWSCSLPLIWVAVNGDAINALIPTELRVYDSKTHRSYIAIPRTAGSLGPFIPLLNYGTFVRHLSITDTVREPTHRGGHSVALETLVDAIHCITAYARPIPFLPRLESVSIILSAQSSVEPAIRLFSPSLKYLKVKAQLWQTVKPNKIVSLIENVTDCPNLIGLDMDISSIGFSRDVLDFALSKVISKLRHLRTLRCRGSTEFLMAANQCQALERLIIEGFEFRYEPTTLHGDAIPLFPALKALSINSIVPLAGSTVLSLLGAVSAPTLAELQLHVHGREVDTIEAISRLIADKWAGSLKKLYLQFDVTPPKEAVFGGIQPLLRCSRLESVLLRSGSRLNFPDEMYRALSLAWPNLSAFSIRSDPEKTNGPWTRWIPRATWQTLHALSQNCAKLRYICIPVNFDAFRGPDGEKTPSTSTSVRKLDACLSMCSHPRSTAERLRPLFPELRALCYQDACLREVREMLYLPAQCEEIDEQEMHCVRVTFPFSAAE</sequence>
<dbReference type="Proteomes" id="UP000076738">
    <property type="component" value="Unassembled WGS sequence"/>
</dbReference>
<dbReference type="STRING" id="1330018.A0A167N406"/>
<evidence type="ECO:0008006" key="3">
    <source>
        <dbReference type="Google" id="ProtNLM"/>
    </source>
</evidence>
<name>A0A167N406_CALVF</name>
<keyword evidence="2" id="KW-1185">Reference proteome</keyword>
<evidence type="ECO:0000313" key="2">
    <source>
        <dbReference type="Proteomes" id="UP000076738"/>
    </source>
</evidence>
<dbReference type="InterPro" id="IPR032675">
    <property type="entry name" value="LRR_dom_sf"/>
</dbReference>
<gene>
    <name evidence="1" type="ORF">CALVIDRAFT_84470</name>
</gene>
<organism evidence="1 2">
    <name type="scientific">Calocera viscosa (strain TUFC12733)</name>
    <dbReference type="NCBI Taxonomy" id="1330018"/>
    <lineage>
        <taxon>Eukaryota</taxon>
        <taxon>Fungi</taxon>
        <taxon>Dikarya</taxon>
        <taxon>Basidiomycota</taxon>
        <taxon>Agaricomycotina</taxon>
        <taxon>Dacrymycetes</taxon>
        <taxon>Dacrymycetales</taxon>
        <taxon>Dacrymycetaceae</taxon>
        <taxon>Calocera</taxon>
    </lineage>
</organism>
<dbReference type="Gene3D" id="3.80.10.10">
    <property type="entry name" value="Ribonuclease Inhibitor"/>
    <property type="match status" value="1"/>
</dbReference>
<dbReference type="SUPFAM" id="SSF52047">
    <property type="entry name" value="RNI-like"/>
    <property type="match status" value="1"/>
</dbReference>
<dbReference type="EMBL" id="KV417280">
    <property type="protein sequence ID" value="KZO97323.1"/>
    <property type="molecule type" value="Genomic_DNA"/>
</dbReference>
<protein>
    <recommendedName>
        <fullName evidence="3">F-box domain-containing protein</fullName>
    </recommendedName>
</protein>
<proteinExistence type="predicted"/>
<reference evidence="1 2" key="1">
    <citation type="journal article" date="2016" name="Mol. Biol. Evol.">
        <title>Comparative Genomics of Early-Diverging Mushroom-Forming Fungi Provides Insights into the Origins of Lignocellulose Decay Capabilities.</title>
        <authorList>
            <person name="Nagy L.G."/>
            <person name="Riley R."/>
            <person name="Tritt A."/>
            <person name="Adam C."/>
            <person name="Daum C."/>
            <person name="Floudas D."/>
            <person name="Sun H."/>
            <person name="Yadav J.S."/>
            <person name="Pangilinan J."/>
            <person name="Larsson K.H."/>
            <person name="Matsuura K."/>
            <person name="Barry K."/>
            <person name="Labutti K."/>
            <person name="Kuo R."/>
            <person name="Ohm R.A."/>
            <person name="Bhattacharya S.S."/>
            <person name="Shirouzu T."/>
            <person name="Yoshinaga Y."/>
            <person name="Martin F.M."/>
            <person name="Grigoriev I.V."/>
            <person name="Hibbett D.S."/>
        </authorList>
    </citation>
    <scope>NUCLEOTIDE SEQUENCE [LARGE SCALE GENOMIC DNA]</scope>
    <source>
        <strain evidence="1 2">TUFC12733</strain>
    </source>
</reference>
<accession>A0A167N406</accession>